<keyword evidence="5" id="KW-0811">Translocation</keyword>
<dbReference type="GO" id="GO:0017056">
    <property type="term" value="F:structural constituent of nuclear pore"/>
    <property type="evidence" value="ECO:0007669"/>
    <property type="project" value="InterPro"/>
</dbReference>
<evidence type="ECO:0000256" key="3">
    <source>
        <dbReference type="ARBA" id="ARBA00022816"/>
    </source>
</evidence>
<feature type="compositionally biased region" description="Basic and acidic residues" evidence="9">
    <location>
        <begin position="171"/>
        <end position="180"/>
    </location>
</feature>
<keyword evidence="6" id="KW-0906">Nuclear pore complex</keyword>
<gene>
    <name evidence="10" type="ORF">OAUR00152_LOCUS24524</name>
</gene>
<feature type="compositionally biased region" description="Polar residues" evidence="9">
    <location>
        <begin position="96"/>
        <end position="105"/>
    </location>
</feature>
<evidence type="ECO:0000256" key="4">
    <source>
        <dbReference type="ARBA" id="ARBA00022927"/>
    </source>
</evidence>
<keyword evidence="8" id="KW-0175">Coiled coil</keyword>
<organism evidence="10">
    <name type="scientific">Odontella aurita</name>
    <dbReference type="NCBI Taxonomy" id="265563"/>
    <lineage>
        <taxon>Eukaryota</taxon>
        <taxon>Sar</taxon>
        <taxon>Stramenopiles</taxon>
        <taxon>Ochrophyta</taxon>
        <taxon>Bacillariophyta</taxon>
        <taxon>Mediophyceae</taxon>
        <taxon>Biddulphiophycidae</taxon>
        <taxon>Eupodiscales</taxon>
        <taxon>Odontellaceae</taxon>
        <taxon>Odontella</taxon>
    </lineage>
</organism>
<dbReference type="Pfam" id="PF13634">
    <property type="entry name" value="Nucleoporin_FG"/>
    <property type="match status" value="2"/>
</dbReference>
<evidence type="ECO:0000256" key="6">
    <source>
        <dbReference type="ARBA" id="ARBA00023132"/>
    </source>
</evidence>
<feature type="compositionally biased region" description="Low complexity" evidence="9">
    <location>
        <begin position="84"/>
        <end position="95"/>
    </location>
</feature>
<dbReference type="PANTHER" id="PTHR13437:SF2">
    <property type="entry name" value="NUCLEOPORIN P58_P45"/>
    <property type="match status" value="1"/>
</dbReference>
<feature type="compositionally biased region" description="Low complexity" evidence="9">
    <location>
        <begin position="514"/>
        <end position="557"/>
    </location>
</feature>
<feature type="region of interest" description="Disordered" evidence="9">
    <location>
        <begin position="468"/>
        <end position="492"/>
    </location>
</feature>
<dbReference type="Gene3D" id="6.10.140.1350">
    <property type="match status" value="1"/>
</dbReference>
<dbReference type="InterPro" id="IPR025574">
    <property type="entry name" value="Nucleoporin_FG_rpt"/>
</dbReference>
<feature type="region of interest" description="Disordered" evidence="9">
    <location>
        <begin position="427"/>
        <end position="450"/>
    </location>
</feature>
<evidence type="ECO:0008006" key="11">
    <source>
        <dbReference type="Google" id="ProtNLM"/>
    </source>
</evidence>
<feature type="compositionally biased region" description="Basic residues" evidence="9">
    <location>
        <begin position="558"/>
        <end position="568"/>
    </location>
</feature>
<evidence type="ECO:0000256" key="1">
    <source>
        <dbReference type="ARBA" id="ARBA00004567"/>
    </source>
</evidence>
<evidence type="ECO:0000256" key="2">
    <source>
        <dbReference type="ARBA" id="ARBA00022448"/>
    </source>
</evidence>
<evidence type="ECO:0000313" key="10">
    <source>
        <dbReference type="EMBL" id="CAE2256755.1"/>
    </source>
</evidence>
<protein>
    <recommendedName>
        <fullName evidence="11">Nucleoporin Nup54 alpha-helical domain-containing protein</fullName>
    </recommendedName>
</protein>
<keyword evidence="3" id="KW-0509">mRNA transport</keyword>
<proteinExistence type="predicted"/>
<reference evidence="10" key="1">
    <citation type="submission" date="2021-01" db="EMBL/GenBank/DDBJ databases">
        <authorList>
            <person name="Corre E."/>
            <person name="Pelletier E."/>
            <person name="Niang G."/>
            <person name="Scheremetjew M."/>
            <person name="Finn R."/>
            <person name="Kale V."/>
            <person name="Holt S."/>
            <person name="Cochrane G."/>
            <person name="Meng A."/>
            <person name="Brown T."/>
            <person name="Cohen L."/>
        </authorList>
    </citation>
    <scope>NUCLEOTIDE SEQUENCE</scope>
    <source>
        <strain evidence="10">Isolate 1302-5</strain>
    </source>
</reference>
<evidence type="ECO:0000256" key="7">
    <source>
        <dbReference type="ARBA" id="ARBA00023242"/>
    </source>
</evidence>
<feature type="compositionally biased region" description="Basic and acidic residues" evidence="9">
    <location>
        <begin position="383"/>
        <end position="400"/>
    </location>
</feature>
<feature type="region of interest" description="Disordered" evidence="9">
    <location>
        <begin position="84"/>
        <end position="105"/>
    </location>
</feature>
<feature type="coiled-coil region" evidence="8">
    <location>
        <begin position="279"/>
        <end position="306"/>
    </location>
</feature>
<dbReference type="InterPro" id="IPR024882">
    <property type="entry name" value="NUP58/p45/49"/>
</dbReference>
<feature type="region of interest" description="Disordered" evidence="9">
    <location>
        <begin position="380"/>
        <end position="405"/>
    </location>
</feature>
<dbReference type="GO" id="GO:0051028">
    <property type="term" value="P:mRNA transport"/>
    <property type="evidence" value="ECO:0007669"/>
    <property type="project" value="UniProtKB-KW"/>
</dbReference>
<keyword evidence="4" id="KW-0653">Protein transport</keyword>
<comment type="subcellular location">
    <subcellularLocation>
        <location evidence="1">Nucleus</location>
        <location evidence="1">Nuclear pore complex</location>
    </subcellularLocation>
</comment>
<accession>A0A7S4J9M0</accession>
<dbReference type="EMBL" id="HBKQ01035697">
    <property type="protein sequence ID" value="CAE2256755.1"/>
    <property type="molecule type" value="Transcribed_RNA"/>
</dbReference>
<keyword evidence="2" id="KW-0813">Transport</keyword>
<feature type="region of interest" description="Disordered" evidence="9">
    <location>
        <begin position="514"/>
        <end position="568"/>
    </location>
</feature>
<dbReference type="GO" id="GO:0015031">
    <property type="term" value="P:protein transport"/>
    <property type="evidence" value="ECO:0007669"/>
    <property type="project" value="UniProtKB-KW"/>
</dbReference>
<name>A0A7S4J9M0_9STRA</name>
<dbReference type="AlphaFoldDB" id="A0A7S4J9M0"/>
<dbReference type="GO" id="GO:0005643">
    <property type="term" value="C:nuclear pore"/>
    <property type="evidence" value="ECO:0007669"/>
    <property type="project" value="UniProtKB-SubCell"/>
</dbReference>
<sequence>MAFSFGTPAPAAAPGAPAPAGGGFSFGAAPAAPAPGAARPVSGGGFSFGGTAAPAAPASAGGGLFGSTPAPAAFGSAPAAPATFPTAPAATPQQPISAHTSYSQLPDNAKRALDAVHDLMTRHRRTMMGLQSMAPALLLTPETTVGGIVTAADAAAGPPSPALGSKTSGGDPDKTPLPRQISDLRSRVSSLAGRVDRSLSDASYLRAESERLCQGAIMHAAWPIEAVAVRRGVLLRQPSHTSGEARRGVEGALGHLLDVQASAVDRIELMPSPYLWETIRELQERLEAVRLEVDALSDRLSVAERSHEEGALLALPGGGAGRGVVGFGPRDTSAERIASVVRAQSDAFVRVAAAAARAHDDLERLRARYRRAASAAGYAGDDPFARADAREAEEERRGQDQIRSGVASAAAAGVTAAQTTQPSALASTGAFGAPAPAPPPAGGLFGTPAPAPATGGLFGSASAPAPAPGGGLFGSTTPAPAPTGGGLFGASTPAPAAGGGLFGSTTPAAPAPAAGAGLFGAAPTAPAPSAGGFGFSATPAPGTAAAPATTFGNPPARSKSKSRSGRRR</sequence>
<keyword evidence="7" id="KW-0539">Nucleus</keyword>
<dbReference type="PANTHER" id="PTHR13437">
    <property type="entry name" value="NUCLEOPORIN P58/P45 NUCLEOPORIN-LIKE PROTEIN 1"/>
    <property type="match status" value="1"/>
</dbReference>
<evidence type="ECO:0000256" key="5">
    <source>
        <dbReference type="ARBA" id="ARBA00023010"/>
    </source>
</evidence>
<dbReference type="GO" id="GO:0008139">
    <property type="term" value="F:nuclear localization sequence binding"/>
    <property type="evidence" value="ECO:0007669"/>
    <property type="project" value="InterPro"/>
</dbReference>
<feature type="region of interest" description="Disordered" evidence="9">
    <location>
        <begin position="152"/>
        <end position="180"/>
    </location>
</feature>
<evidence type="ECO:0000256" key="9">
    <source>
        <dbReference type="SAM" id="MobiDB-lite"/>
    </source>
</evidence>
<evidence type="ECO:0000256" key="8">
    <source>
        <dbReference type="SAM" id="Coils"/>
    </source>
</evidence>